<dbReference type="InterPro" id="IPR005746">
    <property type="entry name" value="Thioredoxin"/>
</dbReference>
<keyword evidence="5 9" id="KW-0676">Redox-active center</keyword>
<dbReference type="SUPFAM" id="SSF52833">
    <property type="entry name" value="Thioredoxin-like"/>
    <property type="match status" value="1"/>
</dbReference>
<feature type="disulfide bond" description="Redox-active" evidence="9">
    <location>
        <begin position="24"/>
        <end position="27"/>
    </location>
</feature>
<dbReference type="STRING" id="915059.NH26_14820"/>
<evidence type="ECO:0000259" key="10">
    <source>
        <dbReference type="PROSITE" id="PS51352"/>
    </source>
</evidence>
<evidence type="ECO:0000256" key="3">
    <source>
        <dbReference type="ARBA" id="ARBA00022982"/>
    </source>
</evidence>
<proteinExistence type="inferred from homology"/>
<feature type="active site" description="Nucleophile" evidence="8">
    <location>
        <position position="24"/>
    </location>
</feature>
<dbReference type="RefSeq" id="WP_044229311.1">
    <property type="nucleotide sequence ID" value="NZ_JRYR02000001.1"/>
</dbReference>
<dbReference type="NCBIfam" id="TIGR01068">
    <property type="entry name" value="thioredoxin"/>
    <property type="match status" value="1"/>
</dbReference>
<dbReference type="Proteomes" id="UP000179797">
    <property type="component" value="Unassembled WGS sequence"/>
</dbReference>
<protein>
    <recommendedName>
        <fullName evidence="6 7">Thioredoxin</fullName>
    </recommendedName>
</protein>
<dbReference type="Gene3D" id="3.40.30.10">
    <property type="entry name" value="Glutaredoxin"/>
    <property type="match status" value="1"/>
</dbReference>
<evidence type="ECO:0000256" key="1">
    <source>
        <dbReference type="ARBA" id="ARBA00008987"/>
    </source>
</evidence>
<dbReference type="PANTHER" id="PTHR45663">
    <property type="entry name" value="GEO12009P1"/>
    <property type="match status" value="1"/>
</dbReference>
<dbReference type="EMBL" id="JRYR02000001">
    <property type="protein sequence ID" value="OHX67529.1"/>
    <property type="molecule type" value="Genomic_DNA"/>
</dbReference>
<accession>A0A1S1Z2N2</accession>
<organism evidence="11 12">
    <name type="scientific">Flammeovirga pacifica</name>
    <dbReference type="NCBI Taxonomy" id="915059"/>
    <lineage>
        <taxon>Bacteria</taxon>
        <taxon>Pseudomonadati</taxon>
        <taxon>Bacteroidota</taxon>
        <taxon>Cytophagia</taxon>
        <taxon>Cytophagales</taxon>
        <taxon>Flammeovirgaceae</taxon>
        <taxon>Flammeovirga</taxon>
    </lineage>
</organism>
<gene>
    <name evidence="11" type="ORF">NH26_14820</name>
</gene>
<dbReference type="InterPro" id="IPR013766">
    <property type="entry name" value="Thioredoxin_domain"/>
</dbReference>
<feature type="site" description="Deprotonates C-terminal active site Cys" evidence="8">
    <location>
        <position position="18"/>
    </location>
</feature>
<keyword evidence="3" id="KW-0249">Electron transport</keyword>
<keyword evidence="12" id="KW-1185">Reference proteome</keyword>
<name>A0A1S1Z2N2_FLAPC</name>
<dbReference type="AlphaFoldDB" id="A0A1S1Z2N2"/>
<comment type="caution">
    <text evidence="11">The sequence shown here is derived from an EMBL/GenBank/DDBJ whole genome shotgun (WGS) entry which is preliminary data.</text>
</comment>
<feature type="site" description="Contributes to redox potential value" evidence="8">
    <location>
        <position position="25"/>
    </location>
</feature>
<evidence type="ECO:0000256" key="8">
    <source>
        <dbReference type="PIRSR" id="PIRSR000077-1"/>
    </source>
</evidence>
<feature type="active site" description="Nucleophile" evidence="8">
    <location>
        <position position="27"/>
    </location>
</feature>
<evidence type="ECO:0000256" key="6">
    <source>
        <dbReference type="NCBIfam" id="TIGR01068"/>
    </source>
</evidence>
<evidence type="ECO:0000313" key="11">
    <source>
        <dbReference type="EMBL" id="OHX67529.1"/>
    </source>
</evidence>
<feature type="site" description="Contributes to redox potential value" evidence="8">
    <location>
        <position position="26"/>
    </location>
</feature>
<dbReference type="GO" id="GO:0005737">
    <property type="term" value="C:cytoplasm"/>
    <property type="evidence" value="ECO:0007669"/>
    <property type="project" value="TreeGrafter"/>
</dbReference>
<feature type="domain" description="Thioredoxin" evidence="10">
    <location>
        <begin position="1"/>
        <end position="100"/>
    </location>
</feature>
<dbReference type="InterPro" id="IPR036249">
    <property type="entry name" value="Thioredoxin-like_sf"/>
</dbReference>
<evidence type="ECO:0000256" key="9">
    <source>
        <dbReference type="PIRSR" id="PIRSR000077-4"/>
    </source>
</evidence>
<evidence type="ECO:0000313" key="12">
    <source>
        <dbReference type="Proteomes" id="UP000179797"/>
    </source>
</evidence>
<evidence type="ECO:0000256" key="4">
    <source>
        <dbReference type="ARBA" id="ARBA00023157"/>
    </source>
</evidence>
<evidence type="ECO:0000256" key="7">
    <source>
        <dbReference type="PIRNR" id="PIRNR000077"/>
    </source>
</evidence>
<evidence type="ECO:0000256" key="2">
    <source>
        <dbReference type="ARBA" id="ARBA00022448"/>
    </source>
</evidence>
<comment type="similarity">
    <text evidence="1 7">Belongs to the thioredoxin family.</text>
</comment>
<dbReference type="GO" id="GO:0015035">
    <property type="term" value="F:protein-disulfide reductase activity"/>
    <property type="evidence" value="ECO:0007669"/>
    <property type="project" value="UniProtKB-UniRule"/>
</dbReference>
<dbReference type="OrthoDB" id="9790390at2"/>
<dbReference type="PANTHER" id="PTHR45663:SF11">
    <property type="entry name" value="GEO12009P1"/>
    <property type="match status" value="1"/>
</dbReference>
<dbReference type="PRINTS" id="PR00421">
    <property type="entry name" value="THIOREDOXIN"/>
</dbReference>
<dbReference type="PROSITE" id="PS51352">
    <property type="entry name" value="THIOREDOXIN_2"/>
    <property type="match status" value="1"/>
</dbReference>
<dbReference type="FunFam" id="3.40.30.10:FF:000001">
    <property type="entry name" value="Thioredoxin"/>
    <property type="match status" value="1"/>
</dbReference>
<reference evidence="11 12" key="1">
    <citation type="journal article" date="2012" name="Int. J. Syst. Evol. Microbiol.">
        <title>Flammeovirga pacifica sp. nov., isolated from deep-sea sediment.</title>
        <authorList>
            <person name="Xu H."/>
            <person name="Fu Y."/>
            <person name="Yang N."/>
            <person name="Ding Z."/>
            <person name="Lai Q."/>
            <person name="Zeng R."/>
        </authorList>
    </citation>
    <scope>NUCLEOTIDE SEQUENCE [LARGE SCALE GENOMIC DNA]</scope>
    <source>
        <strain evidence="12">DSM 24597 / LMG 26175 / WPAGA1</strain>
    </source>
</reference>
<keyword evidence="2" id="KW-0813">Transport</keyword>
<keyword evidence="4 9" id="KW-1015">Disulfide bond</keyword>
<sequence>MSKFSNLINTSEVPVLVDFYADWCQPCHMIAPSIRSIKGKMGDKLKVVKVNSDKNQQAMAKYKVKSIPTLILFHKGKILWRNAGVLPEFEIEKVLNKYIAK</sequence>
<evidence type="ECO:0000256" key="5">
    <source>
        <dbReference type="ARBA" id="ARBA00023284"/>
    </source>
</evidence>
<dbReference type="PIRSF" id="PIRSF000077">
    <property type="entry name" value="Thioredoxin"/>
    <property type="match status" value="1"/>
</dbReference>
<dbReference type="Pfam" id="PF00085">
    <property type="entry name" value="Thioredoxin"/>
    <property type="match status" value="1"/>
</dbReference>
<dbReference type="CDD" id="cd02947">
    <property type="entry name" value="TRX_family"/>
    <property type="match status" value="1"/>
</dbReference>